<accession>W6RR51</accession>
<dbReference type="GO" id="GO:0008115">
    <property type="term" value="F:sarcosine oxidase activity"/>
    <property type="evidence" value="ECO:0007669"/>
    <property type="project" value="UniProtKB-EC"/>
</dbReference>
<dbReference type="GO" id="GO:0005737">
    <property type="term" value="C:cytoplasm"/>
    <property type="evidence" value="ECO:0007669"/>
    <property type="project" value="TreeGrafter"/>
</dbReference>
<dbReference type="Gene3D" id="3.30.9.10">
    <property type="entry name" value="D-Amino Acid Oxidase, subunit A, domain 2"/>
    <property type="match status" value="1"/>
</dbReference>
<dbReference type="SUPFAM" id="SSF51905">
    <property type="entry name" value="FAD/NAD(P)-binding domain"/>
    <property type="match status" value="1"/>
</dbReference>
<dbReference type="Pfam" id="PF01266">
    <property type="entry name" value="DAO"/>
    <property type="match status" value="1"/>
</dbReference>
<gene>
    <name evidence="3" type="ORF">LPU83_pLPU83c_0766</name>
</gene>
<dbReference type="PANTHER" id="PTHR13847:SF287">
    <property type="entry name" value="FAD-DEPENDENT OXIDOREDUCTASE DOMAIN-CONTAINING PROTEIN 1"/>
    <property type="match status" value="1"/>
</dbReference>
<dbReference type="EC" id="1.5.3.1" evidence="3"/>
<keyword evidence="4" id="KW-1185">Reference proteome</keyword>
<keyword evidence="1 3" id="KW-0560">Oxidoreductase</keyword>
<dbReference type="KEGG" id="rhl:LPU83_pLPU83c_0766"/>
<dbReference type="PANTHER" id="PTHR13847">
    <property type="entry name" value="SARCOSINE DEHYDROGENASE-RELATED"/>
    <property type="match status" value="1"/>
</dbReference>
<name>W6RR51_9HYPH</name>
<dbReference type="InterPro" id="IPR006076">
    <property type="entry name" value="FAD-dep_OxRdtase"/>
</dbReference>
<protein>
    <submittedName>
        <fullName evidence="3">Sarcosine oxidase, subunit beta</fullName>
        <ecNumber evidence="3">1.5.3.1</ecNumber>
    </submittedName>
</protein>
<sequence length="410" mass="43294">MSVRLAACVDRRRLNRSRLPPLREAPVTVFDLAIIGGGLAGCSAALHARRKGASVVLLERGRCGAQSSGVNYGGVRQQGRHPAELPLAQRSRKIWGRLAELVGSDCEFAVTGHLKLARSDPDMAELVAHQEIARQHGLTLDVLERADLRRRYPYLGEGFVGGSLCAEDGQANPRLVTPAFARTAKRFGAVIREGCTIERAAASHTGFALFIAGDTTPVHARRLVNTAGAWGARVAEWFGDTVREDVMAPNMCVTEPIAPLIGPNLGICGGGMYIRQARGHGSVIFGSGLGVADRDTLRARPLADVTMDAAKAAIEMVPALANVLLVRSWTGIEGRMSDGLPVVGSSPTTSNLFHAFGFSGHGFQLGPAVGAVLAELCLDGGSPTSLEGLSMTRFIRRPTNPAARAAAGQT</sequence>
<reference evidence="3" key="1">
    <citation type="submission" date="2013-11" db="EMBL/GenBank/DDBJ databases">
        <title>Draft genome sequence of the broad-host-range Rhizobium sp. LPU83 strain, a member of the low-genetic diversity Oregon-like Rhizobium sp. group.</title>
        <authorList>
            <person name="Wibberg D."/>
            <person name="Puehler A."/>
            <person name="Schlueter A."/>
        </authorList>
    </citation>
    <scope>NUCLEOTIDE SEQUENCE [LARGE SCALE GENOMIC DNA]</scope>
    <source>
        <strain evidence="3">LPU83</strain>
        <plasmid evidence="3">pLPU83c</plasmid>
    </source>
</reference>
<feature type="domain" description="FAD dependent oxidoreductase" evidence="2">
    <location>
        <begin position="31"/>
        <end position="376"/>
    </location>
</feature>
<evidence type="ECO:0000313" key="4">
    <source>
        <dbReference type="Proteomes" id="UP000019443"/>
    </source>
</evidence>
<dbReference type="AlphaFoldDB" id="W6RR51"/>
<dbReference type="PATRIC" id="fig|348824.6.peg.5537"/>
<keyword evidence="3" id="KW-0614">Plasmid</keyword>
<dbReference type="Proteomes" id="UP000019443">
    <property type="component" value="Plasmid pLPU83c"/>
</dbReference>
<evidence type="ECO:0000259" key="2">
    <source>
        <dbReference type="Pfam" id="PF01266"/>
    </source>
</evidence>
<evidence type="ECO:0000313" key="3">
    <source>
        <dbReference type="EMBL" id="CDM61328.1"/>
    </source>
</evidence>
<dbReference type="InterPro" id="IPR036188">
    <property type="entry name" value="FAD/NAD-bd_sf"/>
</dbReference>
<geneLocation type="plasmid" evidence="3 4">
    <name>pLPU83c</name>
</geneLocation>
<dbReference type="Gene3D" id="3.50.50.60">
    <property type="entry name" value="FAD/NAD(P)-binding domain"/>
    <property type="match status" value="1"/>
</dbReference>
<proteinExistence type="predicted"/>
<organism evidence="3 4">
    <name type="scientific">Rhizobium favelukesii</name>
    <dbReference type="NCBI Taxonomy" id="348824"/>
    <lineage>
        <taxon>Bacteria</taxon>
        <taxon>Pseudomonadati</taxon>
        <taxon>Pseudomonadota</taxon>
        <taxon>Alphaproteobacteria</taxon>
        <taxon>Hyphomicrobiales</taxon>
        <taxon>Rhizobiaceae</taxon>
        <taxon>Rhizobium/Agrobacterium group</taxon>
        <taxon>Rhizobium</taxon>
    </lineage>
</organism>
<dbReference type="HOGENOM" id="CLU_007884_4_3_5"/>
<dbReference type="PRINTS" id="PR00411">
    <property type="entry name" value="PNDRDTASEI"/>
</dbReference>
<evidence type="ECO:0000256" key="1">
    <source>
        <dbReference type="ARBA" id="ARBA00023002"/>
    </source>
</evidence>
<dbReference type="EMBL" id="HG916854">
    <property type="protein sequence ID" value="CDM61328.1"/>
    <property type="molecule type" value="Genomic_DNA"/>
</dbReference>